<organism evidence="3 4">
    <name type="scientific">Mucisphaera calidilacus</name>
    <dbReference type="NCBI Taxonomy" id="2527982"/>
    <lineage>
        <taxon>Bacteria</taxon>
        <taxon>Pseudomonadati</taxon>
        <taxon>Planctomycetota</taxon>
        <taxon>Phycisphaerae</taxon>
        <taxon>Phycisphaerales</taxon>
        <taxon>Phycisphaeraceae</taxon>
        <taxon>Mucisphaera</taxon>
    </lineage>
</organism>
<accession>A0A518BXH5</accession>
<proteinExistence type="predicted"/>
<dbReference type="InterPro" id="IPR050194">
    <property type="entry name" value="Glycosyltransferase_grp1"/>
</dbReference>
<dbReference type="GO" id="GO:0016757">
    <property type="term" value="F:glycosyltransferase activity"/>
    <property type="evidence" value="ECO:0007669"/>
    <property type="project" value="UniProtKB-KW"/>
</dbReference>
<gene>
    <name evidence="3" type="primary">kanE_2</name>
    <name evidence="3" type="ORF">Pan265_15340</name>
</gene>
<evidence type="ECO:0000259" key="1">
    <source>
        <dbReference type="Pfam" id="PF00534"/>
    </source>
</evidence>
<name>A0A518BXH5_9BACT</name>
<keyword evidence="3" id="KW-0808">Transferase</keyword>
<dbReference type="SUPFAM" id="SSF53756">
    <property type="entry name" value="UDP-Glycosyltransferase/glycogen phosphorylase"/>
    <property type="match status" value="1"/>
</dbReference>
<feature type="domain" description="Glycosyltransferase subfamily 4-like N-terminal" evidence="2">
    <location>
        <begin position="21"/>
        <end position="181"/>
    </location>
</feature>
<dbReference type="InterPro" id="IPR001296">
    <property type="entry name" value="Glyco_trans_1"/>
</dbReference>
<protein>
    <submittedName>
        <fullName evidence="3">Alpha-D-kanosaminyltransferase</fullName>
        <ecNumber evidence="3">2.4.1.301</ecNumber>
    </submittedName>
</protein>
<evidence type="ECO:0000313" key="4">
    <source>
        <dbReference type="Proteomes" id="UP000320386"/>
    </source>
</evidence>
<dbReference type="CDD" id="cd03811">
    <property type="entry name" value="GT4_GT28_WabH-like"/>
    <property type="match status" value="1"/>
</dbReference>
<dbReference type="AlphaFoldDB" id="A0A518BXH5"/>
<evidence type="ECO:0000259" key="2">
    <source>
        <dbReference type="Pfam" id="PF13439"/>
    </source>
</evidence>
<dbReference type="EMBL" id="CP036280">
    <property type="protein sequence ID" value="QDU71682.1"/>
    <property type="molecule type" value="Genomic_DNA"/>
</dbReference>
<dbReference type="PANTHER" id="PTHR45947">
    <property type="entry name" value="SULFOQUINOVOSYL TRANSFERASE SQD2"/>
    <property type="match status" value="1"/>
</dbReference>
<reference evidence="3 4" key="1">
    <citation type="submission" date="2019-02" db="EMBL/GenBank/DDBJ databases">
        <title>Deep-cultivation of Planctomycetes and their phenomic and genomic characterization uncovers novel biology.</title>
        <authorList>
            <person name="Wiegand S."/>
            <person name="Jogler M."/>
            <person name="Boedeker C."/>
            <person name="Pinto D."/>
            <person name="Vollmers J."/>
            <person name="Rivas-Marin E."/>
            <person name="Kohn T."/>
            <person name="Peeters S.H."/>
            <person name="Heuer A."/>
            <person name="Rast P."/>
            <person name="Oberbeckmann S."/>
            <person name="Bunk B."/>
            <person name="Jeske O."/>
            <person name="Meyerdierks A."/>
            <person name="Storesund J.E."/>
            <person name="Kallscheuer N."/>
            <person name="Luecker S."/>
            <person name="Lage O.M."/>
            <person name="Pohl T."/>
            <person name="Merkel B.J."/>
            <person name="Hornburger P."/>
            <person name="Mueller R.-W."/>
            <person name="Bruemmer F."/>
            <person name="Labrenz M."/>
            <person name="Spormann A.M."/>
            <person name="Op den Camp H."/>
            <person name="Overmann J."/>
            <person name="Amann R."/>
            <person name="Jetten M.S.M."/>
            <person name="Mascher T."/>
            <person name="Medema M.H."/>
            <person name="Devos D.P."/>
            <person name="Kaster A.-K."/>
            <person name="Ovreas L."/>
            <person name="Rohde M."/>
            <person name="Galperin M.Y."/>
            <person name="Jogler C."/>
        </authorList>
    </citation>
    <scope>NUCLEOTIDE SEQUENCE [LARGE SCALE GENOMIC DNA]</scope>
    <source>
        <strain evidence="3 4">Pan265</strain>
    </source>
</reference>
<dbReference type="InterPro" id="IPR028098">
    <property type="entry name" value="Glyco_trans_4-like_N"/>
</dbReference>
<evidence type="ECO:0000313" key="3">
    <source>
        <dbReference type="EMBL" id="QDU71682.1"/>
    </source>
</evidence>
<dbReference type="OrthoDB" id="232381at2"/>
<dbReference type="Pfam" id="PF00534">
    <property type="entry name" value="Glycos_transf_1"/>
    <property type="match status" value="1"/>
</dbReference>
<sequence>MAHQQHRPTVLHVRVVADQGGGPDKTILRSMRYLRQAGYRAAAAYIHPPGHDGINTILERAKREKAPVFAIADRGAFDATSAFRLARLCRDLNVTIWHAHDYKSEALGLMIRGLRHIKLISTLHGYVHADRKAQFLYEIGRQCLRAYDRVIAVSPDLLESARKASVSPDRLSHIPNAIELNDFSRTLTTTEAKQILNLNPERYALGVVARLSGEKRVDRAIETFHHLLQLGIDAELHILGDGPQRDQLEQQAQARNALSRIHFHGWTADIRNHIQALDLQLLTSTVEGLPNALLEAMALEVPVAATPVGGVRNLLEQGKAGILLDDQPENWAPRIAALLTDGNARNNLIRNARARIETHYSFLNRMQRVIEIYDQLVMPNATPNAA</sequence>
<dbReference type="Pfam" id="PF13439">
    <property type="entry name" value="Glyco_transf_4"/>
    <property type="match status" value="1"/>
</dbReference>
<feature type="domain" description="Glycosyl transferase family 1" evidence="1">
    <location>
        <begin position="190"/>
        <end position="354"/>
    </location>
</feature>
<dbReference type="RefSeq" id="WP_145445860.1">
    <property type="nucleotide sequence ID" value="NZ_CP036280.1"/>
</dbReference>
<dbReference type="Gene3D" id="3.40.50.2000">
    <property type="entry name" value="Glycogen Phosphorylase B"/>
    <property type="match status" value="2"/>
</dbReference>
<dbReference type="PANTHER" id="PTHR45947:SF15">
    <property type="entry name" value="TEICHURONIC ACID BIOSYNTHESIS GLYCOSYLTRANSFERASE TUAC-RELATED"/>
    <property type="match status" value="1"/>
</dbReference>
<dbReference type="KEGG" id="mcad:Pan265_15340"/>
<keyword evidence="3" id="KW-0328">Glycosyltransferase</keyword>
<dbReference type="EC" id="2.4.1.301" evidence="3"/>
<keyword evidence="4" id="KW-1185">Reference proteome</keyword>
<dbReference type="Proteomes" id="UP000320386">
    <property type="component" value="Chromosome"/>
</dbReference>